<evidence type="ECO:0000259" key="12">
    <source>
        <dbReference type="Pfam" id="PF07993"/>
    </source>
</evidence>
<keyword evidence="7 10" id="KW-0443">Lipid metabolism</keyword>
<evidence type="ECO:0000256" key="9">
    <source>
        <dbReference type="ARBA" id="ARBA00052530"/>
    </source>
</evidence>
<dbReference type="PANTHER" id="PTHR11011:SF24">
    <property type="entry name" value="FATTY ACYL-COA REDUCTASE"/>
    <property type="match status" value="1"/>
</dbReference>
<evidence type="ECO:0000256" key="3">
    <source>
        <dbReference type="ARBA" id="ARBA00022516"/>
    </source>
</evidence>
<dbReference type="GO" id="GO:1901568">
    <property type="term" value="P:fatty acid derivative metabolic process"/>
    <property type="evidence" value="ECO:0007669"/>
    <property type="project" value="UniProtKB-ARBA"/>
</dbReference>
<dbReference type="Proteomes" id="UP001562425">
    <property type="component" value="Unassembled WGS sequence"/>
</dbReference>
<evidence type="ECO:0000256" key="8">
    <source>
        <dbReference type="ARBA" id="ARBA00023136"/>
    </source>
</evidence>
<organism evidence="13 14">
    <name type="scientific">Culex pipiens pipiens</name>
    <name type="common">Northern house mosquito</name>
    <dbReference type="NCBI Taxonomy" id="38569"/>
    <lineage>
        <taxon>Eukaryota</taxon>
        <taxon>Metazoa</taxon>
        <taxon>Ecdysozoa</taxon>
        <taxon>Arthropoda</taxon>
        <taxon>Hexapoda</taxon>
        <taxon>Insecta</taxon>
        <taxon>Pterygota</taxon>
        <taxon>Neoptera</taxon>
        <taxon>Endopterygota</taxon>
        <taxon>Diptera</taxon>
        <taxon>Nematocera</taxon>
        <taxon>Culicoidea</taxon>
        <taxon>Culicidae</taxon>
        <taxon>Culicinae</taxon>
        <taxon>Culicini</taxon>
        <taxon>Culex</taxon>
        <taxon>Culex</taxon>
    </lineage>
</organism>
<dbReference type="CDD" id="cd05236">
    <property type="entry name" value="FAR-N_SDR_e"/>
    <property type="match status" value="1"/>
</dbReference>
<dbReference type="InterPro" id="IPR026055">
    <property type="entry name" value="FAR"/>
</dbReference>
<dbReference type="PANTHER" id="PTHR11011">
    <property type="entry name" value="MALE STERILITY PROTEIN 2-RELATED"/>
    <property type="match status" value="1"/>
</dbReference>
<evidence type="ECO:0000256" key="5">
    <source>
        <dbReference type="ARBA" id="ARBA00022857"/>
    </source>
</evidence>
<keyword evidence="6 10" id="KW-1133">Transmembrane helix</keyword>
<keyword evidence="3 10" id="KW-0444">Lipid biosynthesis</keyword>
<name>A0ABD1CVV3_CULPP</name>
<keyword evidence="5 10" id="KW-0521">NADP</keyword>
<evidence type="ECO:0000256" key="6">
    <source>
        <dbReference type="ARBA" id="ARBA00022989"/>
    </source>
</evidence>
<dbReference type="GO" id="GO:0102965">
    <property type="term" value="F:alcohol-forming long-chain fatty acyl-CoA reductase activity"/>
    <property type="evidence" value="ECO:0007669"/>
    <property type="project" value="UniProtKB-EC"/>
</dbReference>
<evidence type="ECO:0000313" key="13">
    <source>
        <dbReference type="EMBL" id="KAL1380473.1"/>
    </source>
</evidence>
<evidence type="ECO:0000259" key="11">
    <source>
        <dbReference type="Pfam" id="PF03015"/>
    </source>
</evidence>
<dbReference type="SUPFAM" id="SSF51735">
    <property type="entry name" value="NAD(P)-binding Rossmann-fold domains"/>
    <property type="match status" value="1"/>
</dbReference>
<evidence type="ECO:0000256" key="7">
    <source>
        <dbReference type="ARBA" id="ARBA00023098"/>
    </source>
</evidence>
<dbReference type="InterPro" id="IPR036291">
    <property type="entry name" value="NAD(P)-bd_dom_sf"/>
</dbReference>
<feature type="transmembrane region" description="Helical" evidence="10">
    <location>
        <begin position="477"/>
        <end position="495"/>
    </location>
</feature>
<keyword evidence="8 10" id="KW-0472">Membrane</keyword>
<evidence type="ECO:0000256" key="2">
    <source>
        <dbReference type="ARBA" id="ARBA00005928"/>
    </source>
</evidence>
<sequence length="513" mass="58696">MLSDVSLGEYISVPRFYAGADVFLTGGTGFMGKVLIEKLLRSCPDVGRIFVLMRSKRGKTPQTRVQDLTNNPLFEKLKRLNPSALSKLVPMYGDCMQLRLGMSPEDIQRLRNVSVVFHLAASVRFDDPLKDAILTNVLSTRELFELCLGMKALRAVVHVSTAYSNPEQTQVDERLYPAKADWRKMLDCALKFDTQILDVLTDKVTDFAPNTYTFSKGLAEQVCRDYESQLPLVIFRPSIVVNTIEEPLVGWIDNLNGPSGMLLGAGTGIVRTDLMPTGNRANTIPADISIKALLLAAWRRGTTKHTPSQNHLPVYNSAVEHEHSWQFDKMIDCGKANMTKLVFSRLLWVPGGSTTTWRVKYYLMVLLLHILPAMLVDTLCLVCGKRPFLMKIQRKVFLAQASLRYFVYHQWNFETERFRSLRNGLQGDDIAAFSWHLTEERIDQFYYDCWMGVRRYLLNDPDESLPQANRKMRRLKFADRVVKVVFYALLAYWLWKSALLQSFETQLVRLGNR</sequence>
<proteinExistence type="inferred from homology"/>
<evidence type="ECO:0000256" key="4">
    <source>
        <dbReference type="ARBA" id="ARBA00022692"/>
    </source>
</evidence>
<comment type="similarity">
    <text evidence="2 10">Belongs to the fatty acyl-CoA reductase family.</text>
</comment>
<keyword evidence="14" id="KW-1185">Reference proteome</keyword>
<accession>A0ABD1CVV3</accession>
<comment type="function">
    <text evidence="10">Catalyzes the reduction of fatty acyl-CoA to fatty alcohols.</text>
</comment>
<keyword evidence="4 10" id="KW-0812">Transmembrane</keyword>
<dbReference type="GO" id="GO:0016020">
    <property type="term" value="C:membrane"/>
    <property type="evidence" value="ECO:0007669"/>
    <property type="project" value="UniProtKB-SubCell"/>
</dbReference>
<protein>
    <recommendedName>
        <fullName evidence="10">Fatty acyl-CoA reductase</fullName>
        <ecNumber evidence="10">1.2.1.84</ecNumber>
    </recommendedName>
</protein>
<gene>
    <name evidence="13" type="ORF">pipiens_014170</name>
</gene>
<reference evidence="13 14" key="1">
    <citation type="submission" date="2024-05" db="EMBL/GenBank/DDBJ databases">
        <title>Culex pipiens pipiens assembly and annotation.</title>
        <authorList>
            <person name="Alout H."/>
            <person name="Durand T."/>
        </authorList>
    </citation>
    <scope>NUCLEOTIDE SEQUENCE [LARGE SCALE GENOMIC DNA]</scope>
    <source>
        <strain evidence="13">HA-2024</strain>
        <tissue evidence="13">Whole body</tissue>
    </source>
</reference>
<dbReference type="FunFam" id="3.40.50.720:FF:000143">
    <property type="entry name" value="Fatty acyl-CoA reductase"/>
    <property type="match status" value="1"/>
</dbReference>
<dbReference type="Gene3D" id="3.40.50.720">
    <property type="entry name" value="NAD(P)-binding Rossmann-like Domain"/>
    <property type="match status" value="1"/>
</dbReference>
<dbReference type="Pfam" id="PF03015">
    <property type="entry name" value="Sterile"/>
    <property type="match status" value="1"/>
</dbReference>
<evidence type="ECO:0000256" key="10">
    <source>
        <dbReference type="RuleBase" id="RU363097"/>
    </source>
</evidence>
<keyword evidence="10" id="KW-0560">Oxidoreductase</keyword>
<dbReference type="InterPro" id="IPR013120">
    <property type="entry name" value="FAR_NAD-bd"/>
</dbReference>
<dbReference type="AlphaFoldDB" id="A0ABD1CVV3"/>
<dbReference type="Pfam" id="PF07993">
    <property type="entry name" value="NAD_binding_4"/>
    <property type="match status" value="1"/>
</dbReference>
<comment type="caution">
    <text evidence="13">The sequence shown here is derived from an EMBL/GenBank/DDBJ whole genome shotgun (WGS) entry which is preliminary data.</text>
</comment>
<dbReference type="EMBL" id="JBEHCU010009110">
    <property type="protein sequence ID" value="KAL1380473.1"/>
    <property type="molecule type" value="Genomic_DNA"/>
</dbReference>
<comment type="subcellular location">
    <subcellularLocation>
        <location evidence="1">Membrane</location>
        <topology evidence="1">Multi-pass membrane protein</topology>
    </subcellularLocation>
</comment>
<evidence type="ECO:0000313" key="14">
    <source>
        <dbReference type="Proteomes" id="UP001562425"/>
    </source>
</evidence>
<feature type="domain" description="Fatty acyl-CoA reductase C-terminal" evidence="11">
    <location>
        <begin position="368"/>
        <end position="460"/>
    </location>
</feature>
<feature type="transmembrane region" description="Helical" evidence="10">
    <location>
        <begin position="361"/>
        <end position="384"/>
    </location>
</feature>
<evidence type="ECO:0000256" key="1">
    <source>
        <dbReference type="ARBA" id="ARBA00004141"/>
    </source>
</evidence>
<comment type="catalytic activity">
    <reaction evidence="9 10">
        <text>a long-chain fatty acyl-CoA + 2 NADPH + 2 H(+) = a long-chain primary fatty alcohol + 2 NADP(+) + CoA</text>
        <dbReference type="Rhea" id="RHEA:52716"/>
        <dbReference type="ChEBI" id="CHEBI:15378"/>
        <dbReference type="ChEBI" id="CHEBI:57287"/>
        <dbReference type="ChEBI" id="CHEBI:57783"/>
        <dbReference type="ChEBI" id="CHEBI:58349"/>
        <dbReference type="ChEBI" id="CHEBI:77396"/>
        <dbReference type="ChEBI" id="CHEBI:83139"/>
        <dbReference type="EC" id="1.2.1.84"/>
    </reaction>
</comment>
<feature type="domain" description="Thioester reductase (TE)" evidence="12">
    <location>
        <begin position="24"/>
        <end position="292"/>
    </location>
</feature>
<dbReference type="InterPro" id="IPR033640">
    <property type="entry name" value="FAR_C"/>
</dbReference>
<dbReference type="EC" id="1.2.1.84" evidence="10"/>
<dbReference type="CDD" id="cd09071">
    <property type="entry name" value="FAR_C"/>
    <property type="match status" value="1"/>
</dbReference>